<dbReference type="PANTHER" id="PTHR32479:SF17">
    <property type="entry name" value="GLYCOLATE OXIDASE IRON-SULFUR SUBUNIT"/>
    <property type="match status" value="1"/>
</dbReference>
<dbReference type="AlphaFoldDB" id="A0A0Q9YBS3"/>
<evidence type="ECO:0000256" key="2">
    <source>
        <dbReference type="ARBA" id="ARBA00022723"/>
    </source>
</evidence>
<dbReference type="RefSeq" id="WP_057624936.1">
    <property type="nucleotide sequence ID" value="NZ_LKHV02000001.1"/>
</dbReference>
<dbReference type="EMBL" id="LKHV01000009">
    <property type="protein sequence ID" value="KRG18111.1"/>
    <property type="molecule type" value="Genomic_DNA"/>
</dbReference>
<organism evidence="9">
    <name type="scientific">Candidatus Berkiella cookevillensis</name>
    <dbReference type="NCBI Taxonomy" id="437022"/>
    <lineage>
        <taxon>Bacteria</taxon>
        <taxon>Pseudomonadati</taxon>
        <taxon>Pseudomonadota</taxon>
        <taxon>Gammaproteobacteria</taxon>
        <taxon>Candidatus Berkiellales</taxon>
        <taxon>Candidatus Berkiellaceae</taxon>
        <taxon>Candidatus Berkiella</taxon>
    </lineage>
</organism>
<feature type="region of interest" description="Disordered" evidence="7">
    <location>
        <begin position="1"/>
        <end position="20"/>
    </location>
</feature>
<evidence type="ECO:0000256" key="5">
    <source>
        <dbReference type="ARBA" id="ARBA00023014"/>
    </source>
</evidence>
<keyword evidence="11" id="KW-1185">Reference proteome</keyword>
<feature type="domain" description="4Fe-4S ferredoxin-type" evidence="8">
    <location>
        <begin position="76"/>
        <end position="99"/>
    </location>
</feature>
<comment type="cofactor">
    <cofactor evidence="6">
        <name>[4Fe-4S] cluster</name>
        <dbReference type="ChEBI" id="CHEBI:49883"/>
    </cofactor>
    <text evidence="6">Binds 2 [4Fe-4S] clusters.</text>
</comment>
<proteinExistence type="predicted"/>
<evidence type="ECO:0000313" key="9">
    <source>
        <dbReference type="EMBL" id="KRG18111.1"/>
    </source>
</evidence>
<dbReference type="PROSITE" id="PS00198">
    <property type="entry name" value="4FE4S_FER_1"/>
    <property type="match status" value="1"/>
</dbReference>
<comment type="catalytic activity">
    <reaction evidence="6">
        <text>(R)-lactate + A = pyruvate + AH2</text>
        <dbReference type="Rhea" id="RHEA:15089"/>
        <dbReference type="ChEBI" id="CHEBI:13193"/>
        <dbReference type="ChEBI" id="CHEBI:15361"/>
        <dbReference type="ChEBI" id="CHEBI:16004"/>
        <dbReference type="ChEBI" id="CHEBI:17499"/>
    </reaction>
</comment>
<dbReference type="PROSITE" id="PS51379">
    <property type="entry name" value="4FE4S_FER_2"/>
    <property type="match status" value="2"/>
</dbReference>
<dbReference type="GO" id="GO:0019154">
    <property type="term" value="F:glycolate dehydrogenase activity"/>
    <property type="evidence" value="ECO:0007669"/>
    <property type="project" value="UniProtKB-EC"/>
</dbReference>
<gene>
    <name evidence="9" type="primary">glpC</name>
    <name evidence="10" type="ORF">CC99x_009915</name>
    <name evidence="9" type="ORF">CC99x_01823</name>
</gene>
<evidence type="ECO:0000256" key="3">
    <source>
        <dbReference type="ARBA" id="ARBA00022737"/>
    </source>
</evidence>
<dbReference type="STRING" id="437022.CC99x_01823"/>
<comment type="catalytic activity">
    <reaction evidence="6">
        <text>glycolate + A = glyoxylate + AH2</text>
        <dbReference type="Rhea" id="RHEA:21264"/>
        <dbReference type="ChEBI" id="CHEBI:13193"/>
        <dbReference type="ChEBI" id="CHEBI:17499"/>
        <dbReference type="ChEBI" id="CHEBI:29805"/>
        <dbReference type="ChEBI" id="CHEBI:36655"/>
        <dbReference type="EC" id="1.1.99.14"/>
    </reaction>
</comment>
<dbReference type="InterPro" id="IPR004017">
    <property type="entry name" value="Cys_rich_dom"/>
</dbReference>
<keyword evidence="2 6" id="KW-0479">Metal-binding</keyword>
<accession>A0A0Q9YBS3</accession>
<dbReference type="GO" id="GO:0046872">
    <property type="term" value="F:metal ion binding"/>
    <property type="evidence" value="ECO:0007669"/>
    <property type="project" value="UniProtKB-UniRule"/>
</dbReference>
<dbReference type="Proteomes" id="UP000051494">
    <property type="component" value="Unassembled WGS sequence"/>
</dbReference>
<comment type="caution">
    <text evidence="9">The sequence shown here is derived from an EMBL/GenBank/DDBJ whole genome shotgun (WGS) entry which is preliminary data.</text>
</comment>
<evidence type="ECO:0000256" key="4">
    <source>
        <dbReference type="ARBA" id="ARBA00023004"/>
    </source>
</evidence>
<reference evidence="10" key="2">
    <citation type="journal article" date="2016" name="Genome Announc.">
        <title>Draft Genome Sequences of Two Novel Amoeba-Resistant Intranuclear Bacteria, 'Candidatus Berkiella cookevillensis' and 'Candidatus Berkiella aquae'.</title>
        <authorList>
            <person name="Mehari Y.T."/>
            <person name="Arivett B.A."/>
            <person name="Farone A.L."/>
            <person name="Gunderson J.H."/>
            <person name="Farone M.B."/>
        </authorList>
    </citation>
    <scope>NUCLEOTIDE SEQUENCE</scope>
    <source>
        <strain evidence="10">CC99</strain>
    </source>
</reference>
<dbReference type="InterPro" id="IPR017900">
    <property type="entry name" value="4Fe4S_Fe_S_CS"/>
</dbReference>
<dbReference type="PANTHER" id="PTHR32479">
    <property type="entry name" value="GLYCOLATE OXIDASE IRON-SULFUR SUBUNIT"/>
    <property type="match status" value="1"/>
</dbReference>
<keyword evidence="5 6" id="KW-0411">Iron-sulfur</keyword>
<evidence type="ECO:0000313" key="10">
    <source>
        <dbReference type="EMBL" id="MCS5709220.1"/>
    </source>
</evidence>
<dbReference type="PIRSF" id="PIRSF000139">
    <property type="entry name" value="Glc_ox_4Fe-4S"/>
    <property type="match status" value="1"/>
</dbReference>
<evidence type="ECO:0000256" key="1">
    <source>
        <dbReference type="ARBA" id="ARBA00022485"/>
    </source>
</evidence>
<dbReference type="InterPro" id="IPR017896">
    <property type="entry name" value="4Fe4S_Fe-S-bd"/>
</dbReference>
<comment type="function">
    <text evidence="6">Component of a complex that catalyzes the oxidation of glycolate to glyoxylate.</text>
</comment>
<dbReference type="EMBL" id="LKHV02000001">
    <property type="protein sequence ID" value="MCS5709220.1"/>
    <property type="molecule type" value="Genomic_DNA"/>
</dbReference>
<evidence type="ECO:0000256" key="7">
    <source>
        <dbReference type="SAM" id="MobiDB-lite"/>
    </source>
</evidence>
<dbReference type="Pfam" id="PF13183">
    <property type="entry name" value="Fer4_8"/>
    <property type="match status" value="1"/>
</dbReference>
<dbReference type="GO" id="GO:0051539">
    <property type="term" value="F:4 iron, 4 sulfur cluster binding"/>
    <property type="evidence" value="ECO:0007669"/>
    <property type="project" value="UniProtKB-UniRule"/>
</dbReference>
<dbReference type="Gene3D" id="1.10.1060.10">
    <property type="entry name" value="Alpha-helical ferredoxin"/>
    <property type="match status" value="1"/>
</dbReference>
<dbReference type="OrthoDB" id="9765258at2"/>
<dbReference type="EC" id="1.1.99.14" evidence="6"/>
<reference evidence="10" key="3">
    <citation type="submission" date="2021-06" db="EMBL/GenBank/DDBJ databases">
        <title>Genomic Description and Analysis of Intracellular Bacteria, Candidatus Berkiella cookevillensis and Candidatus Berkiella aquae.</title>
        <authorList>
            <person name="Kidane D.T."/>
            <person name="Mehari Y.T."/>
            <person name="Rice F.C."/>
            <person name="Arivett B.A."/>
            <person name="Farone A.L."/>
            <person name="Berk S.G."/>
            <person name="Farone M.B."/>
        </authorList>
    </citation>
    <scope>NUCLEOTIDE SEQUENCE</scope>
    <source>
        <strain evidence="10">CC99</strain>
    </source>
</reference>
<evidence type="ECO:0000313" key="11">
    <source>
        <dbReference type="Proteomes" id="UP000051494"/>
    </source>
</evidence>
<keyword evidence="3" id="KW-0677">Repeat</keyword>
<evidence type="ECO:0000259" key="8">
    <source>
        <dbReference type="PROSITE" id="PS51379"/>
    </source>
</evidence>
<dbReference type="SUPFAM" id="SSF46548">
    <property type="entry name" value="alpha-helical ferredoxin"/>
    <property type="match status" value="1"/>
</dbReference>
<feature type="domain" description="4Fe-4S ferredoxin-type" evidence="8">
    <location>
        <begin position="24"/>
        <end position="55"/>
    </location>
</feature>
<dbReference type="InterPro" id="IPR009051">
    <property type="entry name" value="Helical_ferredxn"/>
</dbReference>
<keyword evidence="6" id="KW-0249">Electron transport</keyword>
<dbReference type="Pfam" id="PF02754">
    <property type="entry name" value="CCG"/>
    <property type="match status" value="2"/>
</dbReference>
<sequence>MNESISDPSLCASHTHPSSGASTNMIVRDLASQCVKCGLCLPHCPTYTTLKDENESPRGRIELLKALAEDHLALTPKVKTHLDQCLTCRACERVCPAKVEYGKLITKGRAMIKQHPQSPKIHSLTSTLLGYIVAHPKLLAALHWLLWLIEISKIRVITSKIHLPQLIGLGKLNQFLPTVSKPISFKSFYPAIGARQGSVGLFLGCFQKLTDPEIYTASLRVLTHLGYDVHIPKAQSCCAAIALHSGNTKQANELIEKNVNAFEKLFDAKVDYVVSLATGCGTTLKDYPDHIDAEKTQTGLHHSFATKIVDISRLVLRSTWPENLKLKNFEKKIALHSPCTLKNVWQTSDHAEQILKRIPGSEISLIQDPFCCGAAGTYMIDFTNISESLVDKIVDELKPMKVDILATSNIGCALHLQQTFKRYKLPIQVTHPIVILSNSIIF</sequence>
<keyword evidence="6" id="KW-0813">Transport</keyword>
<protein>
    <recommendedName>
        <fullName evidence="6">Glycolate oxidase iron-sulfur subunit</fullName>
        <ecNumber evidence="6">1.1.99.14</ecNumber>
    </recommendedName>
</protein>
<reference evidence="9" key="1">
    <citation type="submission" date="2015-09" db="EMBL/GenBank/DDBJ databases">
        <title>Draft Genome Sequences of Two Novel Amoeba-resistant Intranuclear Bacteria, Candidatus Berkiella cookevillensis and Candidatus Berkiella aquae.</title>
        <authorList>
            <person name="Mehari Y.T."/>
            <person name="Arivett B.A."/>
            <person name="Farone A.L."/>
            <person name="Gunderson J.H."/>
            <person name="Farone M.B."/>
        </authorList>
    </citation>
    <scope>NUCLEOTIDE SEQUENCE [LARGE SCALE GENOMIC DNA]</scope>
    <source>
        <strain evidence="9">CC99</strain>
    </source>
</reference>
<name>A0A0Q9YBS3_9GAMM</name>
<evidence type="ECO:0000256" key="6">
    <source>
        <dbReference type="PIRNR" id="PIRNR000139"/>
    </source>
</evidence>
<dbReference type="InterPro" id="IPR012257">
    <property type="entry name" value="Glc_ox_4Fe-4S"/>
</dbReference>
<keyword evidence="4 6" id="KW-0408">Iron</keyword>
<keyword evidence="1 6" id="KW-0004">4Fe-4S</keyword>